<dbReference type="EMBL" id="JACGWT010000004">
    <property type="protein sequence ID" value="MBA8795219.1"/>
    <property type="molecule type" value="Genomic_DNA"/>
</dbReference>
<organism evidence="1 2">
    <name type="scientific">Microlunatus kandeliicorticis</name>
    <dbReference type="NCBI Taxonomy" id="1759536"/>
    <lineage>
        <taxon>Bacteria</taxon>
        <taxon>Bacillati</taxon>
        <taxon>Actinomycetota</taxon>
        <taxon>Actinomycetes</taxon>
        <taxon>Propionibacteriales</taxon>
        <taxon>Propionibacteriaceae</taxon>
        <taxon>Microlunatus</taxon>
    </lineage>
</organism>
<dbReference type="Pfam" id="PF13238">
    <property type="entry name" value="AAA_18"/>
    <property type="match status" value="1"/>
</dbReference>
<keyword evidence="1" id="KW-0418">Kinase</keyword>
<dbReference type="GO" id="GO:0016301">
    <property type="term" value="F:kinase activity"/>
    <property type="evidence" value="ECO:0007669"/>
    <property type="project" value="UniProtKB-KW"/>
</dbReference>
<protein>
    <submittedName>
        <fullName evidence="1">Shikimate kinase</fullName>
    </submittedName>
</protein>
<keyword evidence="1" id="KW-0808">Transferase</keyword>
<dbReference type="Gene3D" id="3.40.50.300">
    <property type="entry name" value="P-loop containing nucleotide triphosphate hydrolases"/>
    <property type="match status" value="1"/>
</dbReference>
<accession>A0A7W3IU07</accession>
<gene>
    <name evidence="1" type="ORF">FHX74_002847</name>
</gene>
<dbReference type="RefSeq" id="WP_182560801.1">
    <property type="nucleotide sequence ID" value="NZ_JACGWT010000004.1"/>
</dbReference>
<proteinExistence type="predicted"/>
<comment type="caution">
    <text evidence="1">The sequence shown here is derived from an EMBL/GenBank/DDBJ whole genome shotgun (WGS) entry which is preliminary data.</text>
</comment>
<dbReference type="AlphaFoldDB" id="A0A7W3IU07"/>
<sequence length="148" mass="16339">MARILITGMSGAGKSTLLAELAARGRTTVETDVDGWEVRRGLWDEPRMHALLDREPDVVVCGTVENQGRFADRFDHVVLLSAPLDVLLGRVATRPTNPYGRTGAEREEIVRHHRGVEPLLRAAADLELDGRRPVAELADRIEALLDGR</sequence>
<name>A0A7W3IU07_9ACTN</name>
<evidence type="ECO:0000313" key="2">
    <source>
        <dbReference type="Proteomes" id="UP000523079"/>
    </source>
</evidence>
<dbReference type="InterPro" id="IPR027417">
    <property type="entry name" value="P-loop_NTPase"/>
</dbReference>
<dbReference type="Proteomes" id="UP000523079">
    <property type="component" value="Unassembled WGS sequence"/>
</dbReference>
<reference evidence="1 2" key="1">
    <citation type="submission" date="2020-07" db="EMBL/GenBank/DDBJ databases">
        <title>Sequencing the genomes of 1000 actinobacteria strains.</title>
        <authorList>
            <person name="Klenk H.-P."/>
        </authorList>
    </citation>
    <scope>NUCLEOTIDE SEQUENCE [LARGE SCALE GENOMIC DNA]</scope>
    <source>
        <strain evidence="1 2">DSM 100723</strain>
    </source>
</reference>
<keyword evidence="2" id="KW-1185">Reference proteome</keyword>
<dbReference type="SUPFAM" id="SSF52540">
    <property type="entry name" value="P-loop containing nucleoside triphosphate hydrolases"/>
    <property type="match status" value="1"/>
</dbReference>
<evidence type="ECO:0000313" key="1">
    <source>
        <dbReference type="EMBL" id="MBA8795219.1"/>
    </source>
</evidence>